<proteinExistence type="predicted"/>
<dbReference type="GeneID" id="38779868"/>
<sequence>MWPTTCVGHQRCARRLELLPDGFPTYAALVSAWHTYLTEDRARTSGSLYSEVTERCRASEFSRAILDTASLAIQARDALIEAIDGKVIDLSSIGRNDVKVVFYFDGADDTLFKARHLNSGIHLHPFCTCLARISVSALLTVFLSTDADIAPLPPVSGPFIAGSFRQAPITETPFDCSPAFPLRAATLTLQDITSLHFLAQFGRPLFWTLLGTGILSGRIVSVLHLATPPSRY</sequence>
<dbReference type="RefSeq" id="XP_027613864.1">
    <property type="nucleotide sequence ID" value="XM_027758063.1"/>
</dbReference>
<keyword evidence="2" id="KW-1185">Reference proteome</keyword>
<dbReference type="Proteomes" id="UP000287166">
    <property type="component" value="Unassembled WGS sequence"/>
</dbReference>
<dbReference type="OrthoDB" id="3269791at2759"/>
<protein>
    <submittedName>
        <fullName evidence="1">Uncharacterized protein</fullName>
    </submittedName>
</protein>
<evidence type="ECO:0000313" key="2">
    <source>
        <dbReference type="Proteomes" id="UP000287166"/>
    </source>
</evidence>
<name>A0A401GLA1_9APHY</name>
<dbReference type="EMBL" id="BFAD01000004">
    <property type="protein sequence ID" value="GBE82951.1"/>
    <property type="molecule type" value="Genomic_DNA"/>
</dbReference>
<dbReference type="AlphaFoldDB" id="A0A401GLA1"/>
<organism evidence="1 2">
    <name type="scientific">Sparassis crispa</name>
    <dbReference type="NCBI Taxonomy" id="139825"/>
    <lineage>
        <taxon>Eukaryota</taxon>
        <taxon>Fungi</taxon>
        <taxon>Dikarya</taxon>
        <taxon>Basidiomycota</taxon>
        <taxon>Agaricomycotina</taxon>
        <taxon>Agaricomycetes</taxon>
        <taxon>Polyporales</taxon>
        <taxon>Sparassidaceae</taxon>
        <taxon>Sparassis</taxon>
    </lineage>
</organism>
<dbReference type="STRING" id="139825.A0A401GLA1"/>
<reference evidence="1 2" key="1">
    <citation type="journal article" date="2018" name="Sci. Rep.">
        <title>Genome sequence of the cauliflower mushroom Sparassis crispa (Hanabiratake) and its association with beneficial usage.</title>
        <authorList>
            <person name="Kiyama R."/>
            <person name="Furutani Y."/>
            <person name="Kawaguchi K."/>
            <person name="Nakanishi T."/>
        </authorList>
    </citation>
    <scope>NUCLEOTIDE SEQUENCE [LARGE SCALE GENOMIC DNA]</scope>
</reference>
<dbReference type="InParanoid" id="A0A401GLA1"/>
<gene>
    <name evidence="1" type="ORF">SCP_0413380</name>
</gene>
<accession>A0A401GLA1</accession>
<comment type="caution">
    <text evidence="1">The sequence shown here is derived from an EMBL/GenBank/DDBJ whole genome shotgun (WGS) entry which is preliminary data.</text>
</comment>
<evidence type="ECO:0000313" key="1">
    <source>
        <dbReference type="EMBL" id="GBE82951.1"/>
    </source>
</evidence>